<comment type="subcellular location">
    <subcellularLocation>
        <location evidence="1">Membrane</location>
        <topology evidence="1">Multi-pass membrane protein</topology>
    </subcellularLocation>
</comment>
<keyword evidence="4 6" id="KW-0472">Membrane</keyword>
<evidence type="ECO:0000256" key="5">
    <source>
        <dbReference type="SAM" id="MobiDB-lite"/>
    </source>
</evidence>
<reference evidence="7 8" key="1">
    <citation type="journal article" date="2023" name="Res Sq">
        <title>Genomic and morphological characterization of Knufia obscura isolated from the Mars 2020 spacecraft assembly facility.</title>
        <authorList>
            <person name="Chander A.M."/>
            <person name="Teixeira M.M."/>
            <person name="Singh N.K."/>
            <person name="Williams M.P."/>
            <person name="Parker C.W."/>
            <person name="Leo P."/>
            <person name="Stajich J.E."/>
            <person name="Torok T."/>
            <person name="Tighe S."/>
            <person name="Mason C.E."/>
            <person name="Venkateswaran K."/>
        </authorList>
    </citation>
    <scope>NUCLEOTIDE SEQUENCE [LARGE SCALE GENOMIC DNA]</scope>
    <source>
        <strain evidence="7 8">CCFEE 5817</strain>
    </source>
</reference>
<name>A0ABR0RP65_9EURO</name>
<evidence type="ECO:0000256" key="2">
    <source>
        <dbReference type="ARBA" id="ARBA00022692"/>
    </source>
</evidence>
<dbReference type="SUPFAM" id="SSF103473">
    <property type="entry name" value="MFS general substrate transporter"/>
    <property type="match status" value="1"/>
</dbReference>
<dbReference type="Gene3D" id="1.20.1250.20">
    <property type="entry name" value="MFS general substrate transporter like domains"/>
    <property type="match status" value="2"/>
</dbReference>
<dbReference type="GeneID" id="89999465"/>
<proteinExistence type="predicted"/>
<dbReference type="PANTHER" id="PTHR23501:SF195">
    <property type="entry name" value="PEP5"/>
    <property type="match status" value="1"/>
</dbReference>
<feature type="transmembrane region" description="Helical" evidence="6">
    <location>
        <begin position="439"/>
        <end position="461"/>
    </location>
</feature>
<evidence type="ECO:0000313" key="7">
    <source>
        <dbReference type="EMBL" id="KAK5942063.1"/>
    </source>
</evidence>
<comment type="caution">
    <text evidence="7">The sequence shown here is derived from an EMBL/GenBank/DDBJ whole genome shotgun (WGS) entry which is preliminary data.</text>
</comment>
<accession>A0ABR0RP65</accession>
<keyword evidence="8" id="KW-1185">Reference proteome</keyword>
<feature type="transmembrane region" description="Helical" evidence="6">
    <location>
        <begin position="409"/>
        <end position="427"/>
    </location>
</feature>
<feature type="transmembrane region" description="Helical" evidence="6">
    <location>
        <begin position="353"/>
        <end position="373"/>
    </location>
</feature>
<organism evidence="7 8">
    <name type="scientific">Knufia obscura</name>
    <dbReference type="NCBI Taxonomy" id="1635080"/>
    <lineage>
        <taxon>Eukaryota</taxon>
        <taxon>Fungi</taxon>
        <taxon>Dikarya</taxon>
        <taxon>Ascomycota</taxon>
        <taxon>Pezizomycotina</taxon>
        <taxon>Eurotiomycetes</taxon>
        <taxon>Chaetothyriomycetidae</taxon>
        <taxon>Chaetothyriales</taxon>
        <taxon>Trichomeriaceae</taxon>
        <taxon>Knufia</taxon>
    </lineage>
</organism>
<gene>
    <name evidence="7" type="ORF">PMZ80_006016</name>
</gene>
<dbReference type="EMBL" id="JAVHJV010000006">
    <property type="protein sequence ID" value="KAK5942063.1"/>
    <property type="molecule type" value="Genomic_DNA"/>
</dbReference>
<dbReference type="Proteomes" id="UP001334248">
    <property type="component" value="Unassembled WGS sequence"/>
</dbReference>
<evidence type="ECO:0000256" key="1">
    <source>
        <dbReference type="ARBA" id="ARBA00004141"/>
    </source>
</evidence>
<feature type="transmembrane region" description="Helical" evidence="6">
    <location>
        <begin position="172"/>
        <end position="194"/>
    </location>
</feature>
<feature type="transmembrane region" description="Helical" evidence="6">
    <location>
        <begin position="316"/>
        <end position="333"/>
    </location>
</feature>
<feature type="region of interest" description="Disordered" evidence="5">
    <location>
        <begin position="1"/>
        <end position="26"/>
    </location>
</feature>
<protein>
    <recommendedName>
        <fullName evidence="9">Major facilitator superfamily (MFS) profile domain-containing protein</fullName>
    </recommendedName>
</protein>
<feature type="transmembrane region" description="Helical" evidence="6">
    <location>
        <begin position="140"/>
        <end position="160"/>
    </location>
</feature>
<feature type="transmembrane region" description="Helical" evidence="6">
    <location>
        <begin position="247"/>
        <end position="266"/>
    </location>
</feature>
<keyword evidence="3 6" id="KW-1133">Transmembrane helix</keyword>
<feature type="transmembrane region" description="Helical" evidence="6">
    <location>
        <begin position="385"/>
        <end position="403"/>
    </location>
</feature>
<dbReference type="InterPro" id="IPR036259">
    <property type="entry name" value="MFS_trans_sf"/>
</dbReference>
<evidence type="ECO:0008006" key="9">
    <source>
        <dbReference type="Google" id="ProtNLM"/>
    </source>
</evidence>
<dbReference type="InterPro" id="IPR011701">
    <property type="entry name" value="MFS"/>
</dbReference>
<dbReference type="Pfam" id="PF07690">
    <property type="entry name" value="MFS_1"/>
    <property type="match status" value="1"/>
</dbReference>
<feature type="transmembrane region" description="Helical" evidence="6">
    <location>
        <begin position="115"/>
        <end position="134"/>
    </location>
</feature>
<feature type="transmembrane region" description="Helical" evidence="6">
    <location>
        <begin position="206"/>
        <end position="226"/>
    </location>
</feature>
<feature type="transmembrane region" description="Helical" evidence="6">
    <location>
        <begin position="49"/>
        <end position="67"/>
    </location>
</feature>
<evidence type="ECO:0000313" key="8">
    <source>
        <dbReference type="Proteomes" id="UP001334248"/>
    </source>
</evidence>
<feature type="transmembrane region" description="Helical" evidence="6">
    <location>
        <begin position="278"/>
        <end position="295"/>
    </location>
</feature>
<evidence type="ECO:0000256" key="3">
    <source>
        <dbReference type="ARBA" id="ARBA00022989"/>
    </source>
</evidence>
<dbReference type="RefSeq" id="XP_064730153.1">
    <property type="nucleotide sequence ID" value="XM_064874431.1"/>
</dbReference>
<sequence>MSVDEKMASTHTEEKSASTLEKNHHNDQQLERIDTVNVDNYHGIDLRTFLVYMALCLVSFAQLFNIVGSGAYSRSIAIAIGGADKTVWLSQAIVITTVVLGPPASQAADYFGRKWLIVISAVFGFVGALILSRANSIGQAIGGQVVSSVLYIGQPIVIAVGSEILPRKFRPVAQGGLNAAGAAGGISGLLGGAALTSNSLYGWRNYWYIVAALLGASAIIVAVLYNPPPRPLQKSLSMKEKLGRLDWIAYVLLAICLVLFTVGLSYGNNPYPWTNARVLAPLIVGFCFFVGLIVHQTYLKKDGLIHHGLFKKDRNFAVALGCFFADGMIFWAANNYFSFQVQVLYETDPMLIGLRFCIAFFAAIGAAASIVVISSFTKSIREPIVASFIMFTIFYALMATSKLSSGTAMWGYPVFLGIGLGWSLTYLVTAAQLNAPPHLIAITSGILLAIRSFGGSVALAICTDYLHALISPLTMTDTAIFNSSLSKHLGHDIAAAVLPLGFPPTELDAFIGALAGQDQAALAQIPNVTREILGAGVHALLNAHLVSLRGVWIAAAVFSGDTVIGSCFIINPKSDLNNHVDAPLEE</sequence>
<evidence type="ECO:0000256" key="6">
    <source>
        <dbReference type="SAM" id="Phobius"/>
    </source>
</evidence>
<dbReference type="PANTHER" id="PTHR23501">
    <property type="entry name" value="MAJOR FACILITATOR SUPERFAMILY"/>
    <property type="match status" value="1"/>
</dbReference>
<evidence type="ECO:0000256" key="4">
    <source>
        <dbReference type="ARBA" id="ARBA00023136"/>
    </source>
</evidence>
<keyword evidence="2 6" id="KW-0812">Transmembrane</keyword>